<dbReference type="InterPro" id="IPR001296">
    <property type="entry name" value="Glyco_trans_1"/>
</dbReference>
<proteinExistence type="predicted"/>
<accession>A0A1M5L1M9</accession>
<dbReference type="PANTHER" id="PTHR45947">
    <property type="entry name" value="SULFOQUINOVOSYL TRANSFERASE SQD2"/>
    <property type="match status" value="1"/>
</dbReference>
<gene>
    <name evidence="2" type="ORF">SAMN05444388_103288</name>
</gene>
<evidence type="ECO:0000259" key="1">
    <source>
        <dbReference type="Pfam" id="PF00534"/>
    </source>
</evidence>
<reference evidence="2 3" key="1">
    <citation type="submission" date="2016-11" db="EMBL/GenBank/DDBJ databases">
        <authorList>
            <person name="Jaros S."/>
            <person name="Januszkiewicz K."/>
            <person name="Wedrychowicz H."/>
        </authorList>
    </citation>
    <scope>NUCLEOTIDE SEQUENCE [LARGE SCALE GENOMIC DNA]</scope>
    <source>
        <strain evidence="2 3">DSM 6792</strain>
    </source>
</reference>
<dbReference type="EMBL" id="FQWH01000003">
    <property type="protein sequence ID" value="SHG58649.1"/>
    <property type="molecule type" value="Genomic_DNA"/>
</dbReference>
<dbReference type="PANTHER" id="PTHR45947:SF3">
    <property type="entry name" value="SULFOQUINOVOSYL TRANSFERASE SQD2"/>
    <property type="match status" value="1"/>
</dbReference>
<keyword evidence="2" id="KW-0808">Transferase</keyword>
<dbReference type="GO" id="GO:0016757">
    <property type="term" value="F:glycosyltransferase activity"/>
    <property type="evidence" value="ECO:0007669"/>
    <property type="project" value="InterPro"/>
</dbReference>
<evidence type="ECO:0000313" key="2">
    <source>
        <dbReference type="EMBL" id="SHG58649.1"/>
    </source>
</evidence>
<dbReference type="RefSeq" id="WP_317043437.1">
    <property type="nucleotide sequence ID" value="NZ_FQWH01000003.1"/>
</dbReference>
<dbReference type="Gene3D" id="3.40.50.2000">
    <property type="entry name" value="Glycogen Phosphorylase B"/>
    <property type="match status" value="2"/>
</dbReference>
<dbReference type="AlphaFoldDB" id="A0A1M5L1M9"/>
<dbReference type="Proteomes" id="UP000184112">
    <property type="component" value="Unassembled WGS sequence"/>
</dbReference>
<dbReference type="CDD" id="cd03801">
    <property type="entry name" value="GT4_PimA-like"/>
    <property type="match status" value="1"/>
</dbReference>
<dbReference type="Pfam" id="PF00534">
    <property type="entry name" value="Glycos_transf_1"/>
    <property type="match status" value="1"/>
</dbReference>
<dbReference type="InterPro" id="IPR050194">
    <property type="entry name" value="Glycosyltransferase_grp1"/>
</dbReference>
<organism evidence="2 3">
    <name type="scientific">Flavobacterium johnsoniae</name>
    <name type="common">Cytophaga johnsonae</name>
    <dbReference type="NCBI Taxonomy" id="986"/>
    <lineage>
        <taxon>Bacteria</taxon>
        <taxon>Pseudomonadati</taxon>
        <taxon>Bacteroidota</taxon>
        <taxon>Flavobacteriia</taxon>
        <taxon>Flavobacteriales</taxon>
        <taxon>Flavobacteriaceae</taxon>
        <taxon>Flavobacterium</taxon>
    </lineage>
</organism>
<name>A0A1M5L1M9_FLAJO</name>
<dbReference type="SUPFAM" id="SSF53756">
    <property type="entry name" value="UDP-Glycosyltransferase/glycogen phosphorylase"/>
    <property type="match status" value="1"/>
</dbReference>
<sequence>MQLEDFTNLLPEIYEKGLIVYIGTLIRKKGVLELPEIFEKVQNKFPDAKLILIGTDSNDVQTNSTSTWKLMQDKFKTEDLKNVEYVGKIPYEKVKDYIQKANLCIFPTFAETLGMVTIESMAMQKAVVNSNIGWAQELIVDEQSGFLVHPANHNLYAQRILELLKDPELTLETGKKARLRVEEKFDIKKLVKDNIEFYAKFINAKG</sequence>
<evidence type="ECO:0000313" key="3">
    <source>
        <dbReference type="Proteomes" id="UP000184112"/>
    </source>
</evidence>
<feature type="domain" description="Glycosyl transferase family 1" evidence="1">
    <location>
        <begin position="15"/>
        <end position="179"/>
    </location>
</feature>
<protein>
    <submittedName>
        <fullName evidence="2">Glycosyl transferases group 1</fullName>
    </submittedName>
</protein>